<name>A0A9E8ZC05_9CYAN</name>
<dbReference type="KEGG" id="tsin:OXH18_00255"/>
<accession>A0A9E8ZC05</accession>
<evidence type="ECO:0000256" key="2">
    <source>
        <dbReference type="PROSITE-ProRule" id="PRU00169"/>
    </source>
</evidence>
<feature type="region of interest" description="Disordered" evidence="3">
    <location>
        <begin position="190"/>
        <end position="234"/>
    </location>
</feature>
<dbReference type="EMBL" id="CP113797">
    <property type="protein sequence ID" value="WAL60459.1"/>
    <property type="molecule type" value="Genomic_DNA"/>
</dbReference>
<dbReference type="InterPro" id="IPR050595">
    <property type="entry name" value="Bact_response_regulator"/>
</dbReference>
<gene>
    <name evidence="5" type="ORF">OXH18_00255</name>
</gene>
<dbReference type="PANTHER" id="PTHR44591:SF3">
    <property type="entry name" value="RESPONSE REGULATORY DOMAIN-CONTAINING PROTEIN"/>
    <property type="match status" value="1"/>
</dbReference>
<reference evidence="5" key="1">
    <citation type="submission" date="2022-12" db="EMBL/GenBank/DDBJ databases">
        <title>Polyphasic identification of a Novel Hot-Spring Cyanobacterium Ocullathermofonsia sinensis gen nov. sp. nov. and Genomic Insights on its Adaptations to the Thermal Habitat.</title>
        <authorList>
            <person name="Daroch M."/>
            <person name="Tang J."/>
            <person name="Jiang Y."/>
        </authorList>
    </citation>
    <scope>NUCLEOTIDE SEQUENCE</scope>
    <source>
        <strain evidence="5">PKUAC-SCTA174</strain>
    </source>
</reference>
<proteinExistence type="predicted"/>
<dbReference type="PROSITE" id="PS50110">
    <property type="entry name" value="RESPONSE_REGULATORY"/>
    <property type="match status" value="1"/>
</dbReference>
<dbReference type="Proteomes" id="UP001163152">
    <property type="component" value="Chromosome"/>
</dbReference>
<protein>
    <submittedName>
        <fullName evidence="5">Response regulator</fullName>
    </submittedName>
</protein>
<dbReference type="InterPro" id="IPR001789">
    <property type="entry name" value="Sig_transdc_resp-reg_receiver"/>
</dbReference>
<dbReference type="Pfam" id="PF00072">
    <property type="entry name" value="Response_reg"/>
    <property type="match status" value="1"/>
</dbReference>
<dbReference type="PIRSF" id="PIRSF005897">
    <property type="entry name" value="RR_PatA"/>
    <property type="match status" value="1"/>
</dbReference>
<sequence>MNTTTMASYRPFQKLHPLTLLAQLSSRQANGCLQVSNGSTSWLLYLEQGKLLYATNSMNPFERLDRHLRRLSAQIPSLVSAVRVQVRLLFETQVENASGLPADYQAICWLVEQQHLQSNQTSLLIEALAVEVIESFLTVQDGSHELVPPEQLNEMPKFCQLDLRFLVEQCQTRQRQTARAVTKSPVEQPFIANQPPQQNGMGLKPEIDSEPEPASEPTVPTTTTPAIANSDPGRPQFTVPSLLSSTSKTHYTIACIDDSPTVLQAIRSFLDDKSFTVLMIDNPVKALMQIVRSKPDLILLDVTMPNLDGYELCSLLRKHPNFRYTPVIMVTGNTGFIDRARAKLVGASGYLTKPFTQSDLVKMVFKHLT</sequence>
<dbReference type="Gene3D" id="3.40.50.2300">
    <property type="match status" value="1"/>
</dbReference>
<feature type="modified residue" description="4-aspartylphosphate" evidence="2">
    <location>
        <position position="301"/>
    </location>
</feature>
<evidence type="ECO:0000313" key="6">
    <source>
        <dbReference type="Proteomes" id="UP001163152"/>
    </source>
</evidence>
<dbReference type="Pfam" id="PF14332">
    <property type="entry name" value="DUF4388"/>
    <property type="match status" value="1"/>
</dbReference>
<organism evidence="5 6">
    <name type="scientific">Thermocoleostomius sinensis A174</name>
    <dbReference type="NCBI Taxonomy" id="2016057"/>
    <lineage>
        <taxon>Bacteria</taxon>
        <taxon>Bacillati</taxon>
        <taxon>Cyanobacteriota</taxon>
        <taxon>Cyanophyceae</taxon>
        <taxon>Oculatellales</taxon>
        <taxon>Oculatellaceae</taxon>
        <taxon>Thermocoleostomius</taxon>
    </lineage>
</organism>
<dbReference type="PANTHER" id="PTHR44591">
    <property type="entry name" value="STRESS RESPONSE REGULATOR PROTEIN 1"/>
    <property type="match status" value="1"/>
</dbReference>
<dbReference type="RefSeq" id="WP_268610365.1">
    <property type="nucleotide sequence ID" value="NZ_CP113797.1"/>
</dbReference>
<dbReference type="InterPro" id="IPR025497">
    <property type="entry name" value="PatA-like_N"/>
</dbReference>
<keyword evidence="1 2" id="KW-0597">Phosphoprotein</keyword>
<evidence type="ECO:0000313" key="5">
    <source>
        <dbReference type="EMBL" id="WAL60459.1"/>
    </source>
</evidence>
<feature type="compositionally biased region" description="Low complexity" evidence="3">
    <location>
        <begin position="215"/>
        <end position="226"/>
    </location>
</feature>
<dbReference type="SMART" id="SM00448">
    <property type="entry name" value="REC"/>
    <property type="match status" value="1"/>
</dbReference>
<evidence type="ECO:0000256" key="1">
    <source>
        <dbReference type="ARBA" id="ARBA00022553"/>
    </source>
</evidence>
<evidence type="ECO:0000259" key="4">
    <source>
        <dbReference type="PROSITE" id="PS50110"/>
    </source>
</evidence>
<dbReference type="InterPro" id="IPR024186">
    <property type="entry name" value="Sig_transdc_resp-reg_PatA"/>
</dbReference>
<dbReference type="SUPFAM" id="SSF52172">
    <property type="entry name" value="CheY-like"/>
    <property type="match status" value="1"/>
</dbReference>
<dbReference type="InterPro" id="IPR011006">
    <property type="entry name" value="CheY-like_superfamily"/>
</dbReference>
<evidence type="ECO:0000256" key="3">
    <source>
        <dbReference type="SAM" id="MobiDB-lite"/>
    </source>
</evidence>
<dbReference type="AlphaFoldDB" id="A0A9E8ZC05"/>
<keyword evidence="6" id="KW-1185">Reference proteome</keyword>
<dbReference type="GO" id="GO:0000160">
    <property type="term" value="P:phosphorelay signal transduction system"/>
    <property type="evidence" value="ECO:0007669"/>
    <property type="project" value="InterPro"/>
</dbReference>
<feature type="domain" description="Response regulatory" evidence="4">
    <location>
        <begin position="252"/>
        <end position="368"/>
    </location>
</feature>